<feature type="compositionally biased region" description="Basic residues" evidence="1">
    <location>
        <begin position="170"/>
        <end position="179"/>
    </location>
</feature>
<accession>A0A1E3NX26</accession>
<dbReference type="Proteomes" id="UP000094112">
    <property type="component" value="Unassembled WGS sequence"/>
</dbReference>
<name>A0A1E3NX26_WICAA</name>
<dbReference type="RefSeq" id="XP_019036956.1">
    <property type="nucleotide sequence ID" value="XM_019182296.1"/>
</dbReference>
<dbReference type="InterPro" id="IPR018555">
    <property type="entry name" value="C630.06c-like"/>
</dbReference>
<feature type="compositionally biased region" description="Basic and acidic residues" evidence="1">
    <location>
        <begin position="69"/>
        <end position="87"/>
    </location>
</feature>
<feature type="compositionally biased region" description="Acidic residues" evidence="1">
    <location>
        <begin position="39"/>
        <end position="54"/>
    </location>
</feature>
<feature type="non-terminal residue" evidence="2">
    <location>
        <position position="1"/>
    </location>
</feature>
<protein>
    <submittedName>
        <fullName evidence="2">Uncharacterized protein</fullName>
    </submittedName>
</protein>
<dbReference type="STRING" id="683960.A0A1E3NX26"/>
<dbReference type="Pfam" id="PF09428">
    <property type="entry name" value="DUF2011"/>
    <property type="match status" value="1"/>
</dbReference>
<dbReference type="EMBL" id="KV454213">
    <property type="protein sequence ID" value="ODQ57749.1"/>
    <property type="molecule type" value="Genomic_DNA"/>
</dbReference>
<dbReference type="AlphaFoldDB" id="A0A1E3NX26"/>
<organism evidence="2 3">
    <name type="scientific">Wickerhamomyces anomalus (strain ATCC 58044 / CBS 1984 / NCYC 433 / NRRL Y-366-8)</name>
    <name type="common">Yeast</name>
    <name type="synonym">Hansenula anomala</name>
    <dbReference type="NCBI Taxonomy" id="683960"/>
    <lineage>
        <taxon>Eukaryota</taxon>
        <taxon>Fungi</taxon>
        <taxon>Dikarya</taxon>
        <taxon>Ascomycota</taxon>
        <taxon>Saccharomycotina</taxon>
        <taxon>Saccharomycetes</taxon>
        <taxon>Phaffomycetales</taxon>
        <taxon>Wickerhamomycetaceae</taxon>
        <taxon>Wickerhamomyces</taxon>
    </lineage>
</organism>
<reference evidence="2 3" key="1">
    <citation type="journal article" date="2016" name="Proc. Natl. Acad. Sci. U.S.A.">
        <title>Comparative genomics of biotechnologically important yeasts.</title>
        <authorList>
            <person name="Riley R."/>
            <person name="Haridas S."/>
            <person name="Wolfe K.H."/>
            <person name="Lopes M.R."/>
            <person name="Hittinger C.T."/>
            <person name="Goeker M."/>
            <person name="Salamov A.A."/>
            <person name="Wisecaver J.H."/>
            <person name="Long T.M."/>
            <person name="Calvey C.H."/>
            <person name="Aerts A.L."/>
            <person name="Barry K.W."/>
            <person name="Choi C."/>
            <person name="Clum A."/>
            <person name="Coughlan A.Y."/>
            <person name="Deshpande S."/>
            <person name="Douglass A.P."/>
            <person name="Hanson S.J."/>
            <person name="Klenk H.-P."/>
            <person name="LaButti K.M."/>
            <person name="Lapidus A."/>
            <person name="Lindquist E.A."/>
            <person name="Lipzen A.M."/>
            <person name="Meier-Kolthoff J.P."/>
            <person name="Ohm R.A."/>
            <person name="Otillar R.P."/>
            <person name="Pangilinan J.L."/>
            <person name="Peng Y."/>
            <person name="Rokas A."/>
            <person name="Rosa C.A."/>
            <person name="Scheuner C."/>
            <person name="Sibirny A.A."/>
            <person name="Slot J.C."/>
            <person name="Stielow J.B."/>
            <person name="Sun H."/>
            <person name="Kurtzman C.P."/>
            <person name="Blackwell M."/>
            <person name="Grigoriev I.V."/>
            <person name="Jeffries T.W."/>
        </authorList>
    </citation>
    <scope>NUCLEOTIDE SEQUENCE [LARGE SCALE GENOMIC DNA]</scope>
    <source>
        <strain evidence="3">ATCC 58044 / CBS 1984 / NCYC 433 / NRRL Y-366-8</strain>
    </source>
</reference>
<dbReference type="GeneID" id="30199542"/>
<feature type="region of interest" description="Disordered" evidence="1">
    <location>
        <begin position="1"/>
        <end position="102"/>
    </location>
</feature>
<feature type="compositionally biased region" description="Basic residues" evidence="1">
    <location>
        <begin position="202"/>
        <end position="221"/>
    </location>
</feature>
<keyword evidence="3" id="KW-1185">Reference proteome</keyword>
<evidence type="ECO:0000313" key="3">
    <source>
        <dbReference type="Proteomes" id="UP000094112"/>
    </source>
</evidence>
<feature type="region of interest" description="Disordered" evidence="1">
    <location>
        <begin position="170"/>
        <end position="236"/>
    </location>
</feature>
<evidence type="ECO:0000256" key="1">
    <source>
        <dbReference type="SAM" id="MobiDB-lite"/>
    </source>
</evidence>
<feature type="compositionally biased region" description="Basic and acidic residues" evidence="1">
    <location>
        <begin position="183"/>
        <end position="201"/>
    </location>
</feature>
<proteinExistence type="predicted"/>
<dbReference type="OrthoDB" id="3981051at2759"/>
<evidence type="ECO:0000313" key="2">
    <source>
        <dbReference type="EMBL" id="ODQ57749.1"/>
    </source>
</evidence>
<sequence length="236" mass="27085">RVSRHDLYNSESDIEPSDDGQTPILPNLEFEIIDKTQDDDQVMGDAQEEEEDFDFPLFSMGTTTTTAAKPEEQKDQEEESLRGRTQEKQNTMRITLRSPSPEVIIQERPRSYYFAENDEEVKAKFAQAAITGDDVIRQSLIPYGPIGKVINLNEHNAKIEKELEKINKKARPGKKKRLASIKATEHNKERLKVQKQNEQKAKAKLMKKIHHKRGGKKHKKKEGASDAQGKTKYRTE</sequence>
<gene>
    <name evidence="2" type="ORF">WICANDRAFT_35373</name>
</gene>